<proteinExistence type="predicted"/>
<gene>
    <name evidence="2" type="ORF">JYP50_10030</name>
</gene>
<dbReference type="Gene3D" id="3.10.450.50">
    <property type="match status" value="1"/>
</dbReference>
<dbReference type="InterPro" id="IPR037401">
    <property type="entry name" value="SnoaL-like"/>
</dbReference>
<dbReference type="RefSeq" id="WP_206560369.1">
    <property type="nucleotide sequence ID" value="NZ_JAFKCZ010000006.1"/>
</dbReference>
<name>A0A939DFH3_9GAMM</name>
<dbReference type="EMBL" id="JAFKCZ010000006">
    <property type="protein sequence ID" value="MBN7796931.1"/>
    <property type="molecule type" value="Genomic_DNA"/>
</dbReference>
<sequence length="137" mass="15345">MTSESRLAVLEAKDNIRELAARYCHAVAAGDLDGLLELFAETAYIEVSIKDEEGRFGKVEGKSAMRDFYSDMVALRPKPYIHNHCVVVNGARATGKCAVEIRGLAKEYTNPNGGYYLDAYINEGGTWKFENRTYHPY</sequence>
<comment type="caution">
    <text evidence="2">The sequence shown here is derived from an EMBL/GenBank/DDBJ whole genome shotgun (WGS) entry which is preliminary data.</text>
</comment>
<feature type="domain" description="SnoaL-like" evidence="1">
    <location>
        <begin position="9"/>
        <end position="133"/>
    </location>
</feature>
<dbReference type="Proteomes" id="UP000664303">
    <property type="component" value="Unassembled WGS sequence"/>
</dbReference>
<keyword evidence="3" id="KW-1185">Reference proteome</keyword>
<reference evidence="2" key="1">
    <citation type="submission" date="2021-02" db="EMBL/GenBank/DDBJ databases">
        <title>PHA producing bacteria isolated from coastal sediment in Guangdong, Shenzhen.</title>
        <authorList>
            <person name="Zheng W."/>
            <person name="Yu S."/>
            <person name="Huang Y."/>
        </authorList>
    </citation>
    <scope>NUCLEOTIDE SEQUENCE</scope>
    <source>
        <strain evidence="2">TN14-10</strain>
    </source>
</reference>
<dbReference type="SUPFAM" id="SSF54427">
    <property type="entry name" value="NTF2-like"/>
    <property type="match status" value="1"/>
</dbReference>
<organism evidence="2 3">
    <name type="scientific">Parahaliea mediterranea</name>
    <dbReference type="NCBI Taxonomy" id="651086"/>
    <lineage>
        <taxon>Bacteria</taxon>
        <taxon>Pseudomonadati</taxon>
        <taxon>Pseudomonadota</taxon>
        <taxon>Gammaproteobacteria</taxon>
        <taxon>Cellvibrionales</taxon>
        <taxon>Halieaceae</taxon>
        <taxon>Parahaliea</taxon>
    </lineage>
</organism>
<accession>A0A939DFH3</accession>
<evidence type="ECO:0000313" key="2">
    <source>
        <dbReference type="EMBL" id="MBN7796931.1"/>
    </source>
</evidence>
<dbReference type="AlphaFoldDB" id="A0A939DFH3"/>
<protein>
    <submittedName>
        <fullName evidence="2">Nuclear transport factor 2 family protein</fullName>
    </submittedName>
</protein>
<dbReference type="CDD" id="cd00531">
    <property type="entry name" value="NTF2_like"/>
    <property type="match status" value="1"/>
</dbReference>
<dbReference type="Pfam" id="PF13577">
    <property type="entry name" value="SnoaL_4"/>
    <property type="match status" value="1"/>
</dbReference>
<dbReference type="InterPro" id="IPR032710">
    <property type="entry name" value="NTF2-like_dom_sf"/>
</dbReference>
<evidence type="ECO:0000313" key="3">
    <source>
        <dbReference type="Proteomes" id="UP000664303"/>
    </source>
</evidence>
<evidence type="ECO:0000259" key="1">
    <source>
        <dbReference type="Pfam" id="PF13577"/>
    </source>
</evidence>